<dbReference type="RefSeq" id="WP_231100001.1">
    <property type="nucleotide sequence ID" value="NZ_CP012850.1"/>
</dbReference>
<evidence type="ECO:0000256" key="8">
    <source>
        <dbReference type="ARBA" id="ARBA00022714"/>
    </source>
</evidence>
<feature type="binding site" evidence="13 14">
    <location>
        <position position="112"/>
    </location>
    <ligand>
        <name>[2Fe-2S] cluster</name>
        <dbReference type="ChEBI" id="CHEBI:190135"/>
    </ligand>
</feature>
<keyword evidence="10 13" id="KW-0093">Biotin biosynthesis</keyword>
<evidence type="ECO:0000256" key="10">
    <source>
        <dbReference type="ARBA" id="ARBA00022756"/>
    </source>
</evidence>
<dbReference type="InterPro" id="IPR006638">
    <property type="entry name" value="Elp3/MiaA/NifB-like_rSAM"/>
</dbReference>
<dbReference type="GeneID" id="60422267"/>
<dbReference type="GO" id="GO:0005506">
    <property type="term" value="F:iron ion binding"/>
    <property type="evidence" value="ECO:0007669"/>
    <property type="project" value="UniProtKB-UniRule"/>
</dbReference>
<dbReference type="EMBL" id="CP012850">
    <property type="protein sequence ID" value="ALI36512.1"/>
    <property type="molecule type" value="Genomic_DNA"/>
</dbReference>
<dbReference type="EC" id="2.8.1.6" evidence="4 13"/>
<comment type="cofactor">
    <cofactor evidence="13">
        <name>[2Fe-2S] cluster</name>
        <dbReference type="ChEBI" id="CHEBI:190135"/>
    </cofactor>
    <text evidence="13">Binds 1 [2Fe-2S] cluster. The cluster is coordinated with 3 cysteines and 1 arginine.</text>
</comment>
<dbReference type="InterPro" id="IPR002684">
    <property type="entry name" value="Biotin_synth/BioAB"/>
</dbReference>
<keyword evidence="12 13" id="KW-0411">Iron-sulfur</keyword>
<dbReference type="PROSITE" id="PS51918">
    <property type="entry name" value="RADICAL_SAM"/>
    <property type="match status" value="1"/>
</dbReference>
<evidence type="ECO:0000256" key="4">
    <source>
        <dbReference type="ARBA" id="ARBA00012236"/>
    </source>
</evidence>
<sequence length="326" mass="36420">MSSLTNNFVYQKMIDVFSNKKINFQEAMKLINSADLDFLADCANQITVKFGGDKVDVETLVNAKSGRCPEDCSFCSQSTFNTTKIEKYPLLTPERILAQAEEAKNNGANSFCIVCAYRSPPEQDFIQICNTIKLIKESLDIDVNTSLGFMTRDRALMLKKLGVKRYNHNLETAKSMFDKICTTHSYEDRINTAKIVKEAGLELCSGGIIGMGETIEQRVELGISLQSLNPDEVPVNMLIGREGTPLFNKFSLTEEEIIRTIATFRFLMPRAILKIAGGREVHLKKNDKKVLKAGANGIISGGYLTTKGNKHQEDIRMLKEIGLKQN</sequence>
<evidence type="ECO:0000256" key="14">
    <source>
        <dbReference type="PIRSR" id="PIRSR001619-1"/>
    </source>
</evidence>
<keyword evidence="8 13" id="KW-0001">2Fe-2S</keyword>
<feature type="binding site" evidence="13 14">
    <location>
        <position position="204"/>
    </location>
    <ligand>
        <name>[2Fe-2S] cluster</name>
        <dbReference type="ChEBI" id="CHEBI:190135"/>
    </ligand>
</feature>
<keyword evidence="6 13" id="KW-0808">Transferase</keyword>
<feature type="binding site" evidence="13 14">
    <location>
        <position position="72"/>
    </location>
    <ligand>
        <name>[4Fe-4S] cluster</name>
        <dbReference type="ChEBI" id="CHEBI:49883"/>
        <note>4Fe-4S-S-AdoMet</note>
    </ligand>
</feature>
<keyword evidence="11 13" id="KW-0408">Iron</keyword>
<evidence type="ECO:0000256" key="5">
    <source>
        <dbReference type="ARBA" id="ARBA00022485"/>
    </source>
</evidence>
<dbReference type="InterPro" id="IPR007197">
    <property type="entry name" value="rSAM"/>
</dbReference>
<evidence type="ECO:0000256" key="12">
    <source>
        <dbReference type="ARBA" id="ARBA00023014"/>
    </source>
</evidence>
<evidence type="ECO:0000256" key="3">
    <source>
        <dbReference type="ARBA" id="ARBA00011738"/>
    </source>
</evidence>
<dbReference type="SFLD" id="SFLDG01060">
    <property type="entry name" value="BATS_domain_containing"/>
    <property type="match status" value="1"/>
</dbReference>
<comment type="function">
    <text evidence="13">Catalyzes the conversion of dethiobiotin (DTB) to biotin by the insertion of a sulfur atom into dethiobiotin via a radical-based mechanism.</text>
</comment>
<evidence type="ECO:0000313" key="16">
    <source>
        <dbReference type="EMBL" id="ALI36512.1"/>
    </source>
</evidence>
<evidence type="ECO:0000256" key="9">
    <source>
        <dbReference type="ARBA" id="ARBA00022723"/>
    </source>
</evidence>
<comment type="cofactor">
    <cofactor evidence="14">
        <name>[2Fe-2S] cluster</name>
        <dbReference type="ChEBI" id="CHEBI:190135"/>
    </cofactor>
    <text evidence="14">Binds 1 [2Fe-2S] cluster. The cluster is coordinated with 3 cysteines and 1 arginine.</text>
</comment>
<keyword evidence="5 13" id="KW-0004">4Fe-4S</keyword>
<dbReference type="SMART" id="SM00876">
    <property type="entry name" value="BATS"/>
    <property type="match status" value="1"/>
</dbReference>
<keyword evidence="7 13" id="KW-0949">S-adenosyl-L-methionine</keyword>
<comment type="similarity">
    <text evidence="2 13">Belongs to the radical SAM superfamily. Biotin synthase family.</text>
</comment>
<dbReference type="SMART" id="SM00729">
    <property type="entry name" value="Elp3"/>
    <property type="match status" value="1"/>
</dbReference>
<name>A0A654MAK8_9ARCH</name>
<reference evidence="17" key="1">
    <citation type="submission" date="2015-10" db="EMBL/GenBank/DDBJ databases">
        <title>Niche specialization of a soil ammonia-oxidizing archaeon, Candidatus Nitrosocosmicus oleophilus.</title>
        <authorList>
            <person name="Jung M.-Y."/>
            <person name="Rhee S.-K."/>
        </authorList>
    </citation>
    <scope>NUCLEOTIDE SEQUENCE [LARGE SCALE GENOMIC DNA]</scope>
    <source>
        <strain evidence="17">MY3</strain>
    </source>
</reference>
<evidence type="ECO:0000256" key="6">
    <source>
        <dbReference type="ARBA" id="ARBA00022679"/>
    </source>
</evidence>
<feature type="binding site" evidence="13 14">
    <location>
        <position position="274"/>
    </location>
    <ligand>
        <name>[2Fe-2S] cluster</name>
        <dbReference type="ChEBI" id="CHEBI:190135"/>
    </ligand>
</feature>
<accession>A0A654MAK8</accession>
<dbReference type="InterPro" id="IPR024177">
    <property type="entry name" value="Biotin_synthase"/>
</dbReference>
<proteinExistence type="inferred from homology"/>
<dbReference type="Proteomes" id="UP000058925">
    <property type="component" value="Chromosome"/>
</dbReference>
<dbReference type="PIRSF" id="PIRSF001619">
    <property type="entry name" value="Biotin_synth"/>
    <property type="match status" value="1"/>
</dbReference>
<organism evidence="16 17">
    <name type="scientific">Candidatus Nitrosocosmicus oleophilus</name>
    <dbReference type="NCBI Taxonomy" id="1353260"/>
    <lineage>
        <taxon>Archaea</taxon>
        <taxon>Nitrososphaerota</taxon>
        <taxon>Nitrososphaeria</taxon>
        <taxon>Nitrososphaerales</taxon>
        <taxon>Nitrososphaeraceae</taxon>
        <taxon>Candidatus Nitrosocosmicus</taxon>
    </lineage>
</organism>
<dbReference type="SUPFAM" id="SSF102114">
    <property type="entry name" value="Radical SAM enzymes"/>
    <property type="match status" value="1"/>
</dbReference>
<dbReference type="NCBIfam" id="TIGR00433">
    <property type="entry name" value="bioB"/>
    <property type="match status" value="1"/>
</dbReference>
<gene>
    <name evidence="13 16" type="primary">bioB</name>
    <name evidence="16" type="ORF">NMY3_02315</name>
</gene>
<dbReference type="GO" id="GO:0009102">
    <property type="term" value="P:biotin biosynthetic process"/>
    <property type="evidence" value="ECO:0007669"/>
    <property type="project" value="UniProtKB-UniRule"/>
</dbReference>
<evidence type="ECO:0000256" key="7">
    <source>
        <dbReference type="ARBA" id="ARBA00022691"/>
    </source>
</evidence>
<dbReference type="SFLD" id="SFLDG01278">
    <property type="entry name" value="biotin_synthase_like"/>
    <property type="match status" value="1"/>
</dbReference>
<dbReference type="InterPro" id="IPR013785">
    <property type="entry name" value="Aldolase_TIM"/>
</dbReference>
<feature type="binding site" evidence="13 14">
    <location>
        <position position="75"/>
    </location>
    <ligand>
        <name>[4Fe-4S] cluster</name>
        <dbReference type="ChEBI" id="CHEBI:49883"/>
        <note>4Fe-4S-S-AdoMet</note>
    </ligand>
</feature>
<dbReference type="HAMAP" id="MF_01694">
    <property type="entry name" value="BioB"/>
    <property type="match status" value="1"/>
</dbReference>
<dbReference type="FunFam" id="3.20.20.70:FF:000026">
    <property type="entry name" value="Biotin synthase"/>
    <property type="match status" value="1"/>
</dbReference>
<dbReference type="SFLD" id="SFLDS00029">
    <property type="entry name" value="Radical_SAM"/>
    <property type="match status" value="1"/>
</dbReference>
<comment type="pathway">
    <text evidence="1 13">Cofactor biosynthesis; biotin biosynthesis; biotin from 7,8-diaminononanoate: step 2/2.</text>
</comment>
<keyword evidence="17" id="KW-1185">Reference proteome</keyword>
<dbReference type="GO" id="GO:0051537">
    <property type="term" value="F:2 iron, 2 sulfur cluster binding"/>
    <property type="evidence" value="ECO:0007669"/>
    <property type="project" value="UniProtKB-KW"/>
</dbReference>
<dbReference type="Pfam" id="PF04055">
    <property type="entry name" value="Radical_SAM"/>
    <property type="match status" value="1"/>
</dbReference>
<evidence type="ECO:0000313" key="17">
    <source>
        <dbReference type="Proteomes" id="UP000058925"/>
    </source>
</evidence>
<dbReference type="KEGG" id="taa:NMY3_02315"/>
<protein>
    <recommendedName>
        <fullName evidence="4 13">Biotin synthase</fullName>
        <ecNumber evidence="4 13">2.8.1.6</ecNumber>
    </recommendedName>
</protein>
<dbReference type="PANTHER" id="PTHR22976:SF2">
    <property type="entry name" value="BIOTIN SYNTHASE, MITOCHONDRIAL"/>
    <property type="match status" value="1"/>
</dbReference>
<dbReference type="AlphaFoldDB" id="A0A654MAK8"/>
<evidence type="ECO:0000256" key="2">
    <source>
        <dbReference type="ARBA" id="ARBA00010765"/>
    </source>
</evidence>
<dbReference type="GO" id="GO:0004076">
    <property type="term" value="F:biotin synthase activity"/>
    <property type="evidence" value="ECO:0007669"/>
    <property type="project" value="UniProtKB-UniRule"/>
</dbReference>
<evidence type="ECO:0000256" key="11">
    <source>
        <dbReference type="ARBA" id="ARBA00023004"/>
    </source>
</evidence>
<comment type="cofactor">
    <cofactor evidence="13 14">
        <name>[4Fe-4S] cluster</name>
        <dbReference type="ChEBI" id="CHEBI:49883"/>
    </cofactor>
    <text evidence="13 14">Binds 1 [4Fe-4S] cluster. The cluster is coordinated with 3 cysteines and an exchangeable S-adenosyl-L-methionine.</text>
</comment>
<dbReference type="Gene3D" id="3.20.20.70">
    <property type="entry name" value="Aldolase class I"/>
    <property type="match status" value="1"/>
</dbReference>
<keyword evidence="9 13" id="KW-0479">Metal-binding</keyword>
<dbReference type="Pfam" id="PF06968">
    <property type="entry name" value="BATS"/>
    <property type="match status" value="1"/>
</dbReference>
<dbReference type="CDD" id="cd01335">
    <property type="entry name" value="Radical_SAM"/>
    <property type="match status" value="1"/>
</dbReference>
<dbReference type="InterPro" id="IPR010722">
    <property type="entry name" value="BATS_dom"/>
</dbReference>
<evidence type="ECO:0000256" key="13">
    <source>
        <dbReference type="HAMAP-Rule" id="MF_01694"/>
    </source>
</evidence>
<comment type="caution">
    <text evidence="13">Lacks conserved residue(s) required for the propagation of feature annotation.</text>
</comment>
<dbReference type="UniPathway" id="UPA00078">
    <property type="reaction ID" value="UER00162"/>
</dbReference>
<feature type="domain" description="Radical SAM core" evidence="15">
    <location>
        <begin position="49"/>
        <end position="279"/>
    </location>
</feature>
<dbReference type="PANTHER" id="PTHR22976">
    <property type="entry name" value="BIOTIN SYNTHASE"/>
    <property type="match status" value="1"/>
</dbReference>
<evidence type="ECO:0000259" key="15">
    <source>
        <dbReference type="PROSITE" id="PS51918"/>
    </source>
</evidence>
<dbReference type="GO" id="GO:0051539">
    <property type="term" value="F:4 iron, 4 sulfur cluster binding"/>
    <property type="evidence" value="ECO:0007669"/>
    <property type="project" value="UniProtKB-KW"/>
</dbReference>
<comment type="subunit">
    <text evidence="3 13">Homodimer.</text>
</comment>
<evidence type="ECO:0000256" key="1">
    <source>
        <dbReference type="ARBA" id="ARBA00004942"/>
    </source>
</evidence>
<comment type="catalytic activity">
    <reaction evidence="13">
        <text>(4R,5S)-dethiobiotin + (sulfur carrier)-SH + 2 reduced [2Fe-2S]-[ferredoxin] + 2 S-adenosyl-L-methionine = (sulfur carrier)-H + biotin + 2 5'-deoxyadenosine + 2 L-methionine + 2 oxidized [2Fe-2S]-[ferredoxin]</text>
        <dbReference type="Rhea" id="RHEA:22060"/>
        <dbReference type="Rhea" id="RHEA-COMP:10000"/>
        <dbReference type="Rhea" id="RHEA-COMP:10001"/>
        <dbReference type="Rhea" id="RHEA-COMP:14737"/>
        <dbReference type="Rhea" id="RHEA-COMP:14739"/>
        <dbReference type="ChEBI" id="CHEBI:17319"/>
        <dbReference type="ChEBI" id="CHEBI:29917"/>
        <dbReference type="ChEBI" id="CHEBI:33737"/>
        <dbReference type="ChEBI" id="CHEBI:33738"/>
        <dbReference type="ChEBI" id="CHEBI:57586"/>
        <dbReference type="ChEBI" id="CHEBI:57844"/>
        <dbReference type="ChEBI" id="CHEBI:59789"/>
        <dbReference type="ChEBI" id="CHEBI:64428"/>
        <dbReference type="ChEBI" id="CHEBI:149473"/>
        <dbReference type="EC" id="2.8.1.6"/>
    </reaction>
</comment>
<dbReference type="InterPro" id="IPR058240">
    <property type="entry name" value="rSAM_sf"/>
</dbReference>
<feature type="binding site" evidence="13 14">
    <location>
        <position position="68"/>
    </location>
    <ligand>
        <name>[4Fe-4S] cluster</name>
        <dbReference type="ChEBI" id="CHEBI:49883"/>
        <note>4Fe-4S-S-AdoMet</note>
    </ligand>
</feature>